<reference evidence="2" key="2">
    <citation type="journal article" date="2024" name="Antonie Van Leeuwenhoek">
        <title>Roseihalotalea indica gen. nov., sp. nov., a halophilic Bacteroidetes from mesopelagic Southwest Indian Ocean with higher carbohydrate metabolic potential.</title>
        <authorList>
            <person name="Chen B."/>
            <person name="Zhang M."/>
            <person name="Lin D."/>
            <person name="Ye J."/>
            <person name="Tang K."/>
        </authorList>
    </citation>
    <scope>NUCLEOTIDE SEQUENCE</scope>
    <source>
        <strain evidence="2">TK19036</strain>
    </source>
</reference>
<dbReference type="AlphaFoldDB" id="A0AA49JKN1"/>
<gene>
    <name evidence="2" type="ORF">K4G66_23540</name>
</gene>
<feature type="region of interest" description="Disordered" evidence="1">
    <location>
        <begin position="58"/>
        <end position="84"/>
    </location>
</feature>
<accession>A0AA49JKN1</accession>
<protein>
    <submittedName>
        <fullName evidence="2">Uncharacterized protein</fullName>
    </submittedName>
</protein>
<sequence>METFEEYLTKKKIASAEFHQAKPALWEEWKNLFEQMHPDSFTHQKLFLINNIRREFPGKETEPTEKKAAKPRAVIPKKVIPKKD</sequence>
<organism evidence="2">
    <name type="scientific">Roseihalotalea indica</name>
    <dbReference type="NCBI Taxonomy" id="2867963"/>
    <lineage>
        <taxon>Bacteria</taxon>
        <taxon>Pseudomonadati</taxon>
        <taxon>Bacteroidota</taxon>
        <taxon>Cytophagia</taxon>
        <taxon>Cytophagales</taxon>
        <taxon>Catalimonadaceae</taxon>
        <taxon>Roseihalotalea</taxon>
    </lineage>
</organism>
<evidence type="ECO:0000256" key="1">
    <source>
        <dbReference type="SAM" id="MobiDB-lite"/>
    </source>
</evidence>
<name>A0AA49JKN1_9BACT</name>
<feature type="compositionally biased region" description="Basic and acidic residues" evidence="1">
    <location>
        <begin position="58"/>
        <end position="68"/>
    </location>
</feature>
<proteinExistence type="predicted"/>
<evidence type="ECO:0000313" key="2">
    <source>
        <dbReference type="EMBL" id="WKN40411.1"/>
    </source>
</evidence>
<reference evidence="2" key="1">
    <citation type="journal article" date="2023" name="Comput. Struct. Biotechnol. J.">
        <title>Discovery of a novel marine Bacteroidetes with a rich repertoire of carbohydrate-active enzymes.</title>
        <authorList>
            <person name="Chen B."/>
            <person name="Liu G."/>
            <person name="Chen Q."/>
            <person name="Wang H."/>
            <person name="Liu L."/>
            <person name="Tang K."/>
        </authorList>
    </citation>
    <scope>NUCLEOTIDE SEQUENCE</scope>
    <source>
        <strain evidence="2">TK19036</strain>
    </source>
</reference>
<dbReference type="EMBL" id="CP120682">
    <property type="protein sequence ID" value="WKN40411.1"/>
    <property type="molecule type" value="Genomic_DNA"/>
</dbReference>